<keyword evidence="11" id="KW-1185">Reference proteome</keyword>
<dbReference type="EC" id="5.4.99.-" evidence="8"/>
<evidence type="ECO:0000313" key="10">
    <source>
        <dbReference type="EMBL" id="KTD59226.1"/>
    </source>
</evidence>
<dbReference type="CDD" id="cd02869">
    <property type="entry name" value="PseudoU_synth_RluA_like"/>
    <property type="match status" value="1"/>
</dbReference>
<dbReference type="InterPro" id="IPR006225">
    <property type="entry name" value="PsdUridine_synth_RluC/D"/>
</dbReference>
<dbReference type="PATRIC" id="fig|1122169.6.peg.2200"/>
<keyword evidence="3 8" id="KW-0413">Isomerase</keyword>
<dbReference type="GO" id="GO:0000455">
    <property type="term" value="P:enzyme-directed rRNA pseudouridine synthesis"/>
    <property type="evidence" value="ECO:0007669"/>
    <property type="project" value="TreeGrafter"/>
</dbReference>
<name>A0A0W0YQT1_9GAMM</name>
<dbReference type="NCBIfam" id="NF008385">
    <property type="entry name" value="PRK11180.1"/>
    <property type="match status" value="1"/>
</dbReference>
<sequence>MTELIQKQITVPREYHSQRVDSVLAQLLPEYSRSQITNWIKSGAVTMNQKACKPKDKALGGDLIELNAELTKVDGDFNQCNPEDIPLDVIFEDNEVLVLNKPAGLVVHPGAGNREHTLVNALLHHAPQLQHLPRAGIIHRLDKDTTGLLIVAKSLTAHTSLIRQMQARDIQRNYITLVLGHVISGGTIDTGFGRHPRNRLKMAVTGQGRQAITHYMVNRQYQDYTLLDVSLMTGRTHQIRVHMAHINHPVVGDPLYNGRMRIPVHASDELRTLIQQFKRQALHACSITFYHPKTDEELTFEAPLPDDFKLLLNTLDEHYEY</sequence>
<organism evidence="10 11">
    <name type="scientific">Legionella shakespearei DSM 23087</name>
    <dbReference type="NCBI Taxonomy" id="1122169"/>
    <lineage>
        <taxon>Bacteria</taxon>
        <taxon>Pseudomonadati</taxon>
        <taxon>Pseudomonadota</taxon>
        <taxon>Gammaproteobacteria</taxon>
        <taxon>Legionellales</taxon>
        <taxon>Legionellaceae</taxon>
        <taxon>Legionella</taxon>
    </lineage>
</organism>
<gene>
    <name evidence="10" type="primary">rluD</name>
    <name evidence="10" type="ORF">Lsha_1922</name>
</gene>
<evidence type="ECO:0000256" key="8">
    <source>
        <dbReference type="RuleBase" id="RU362028"/>
    </source>
</evidence>
<evidence type="ECO:0000313" key="11">
    <source>
        <dbReference type="Proteomes" id="UP000054600"/>
    </source>
</evidence>
<dbReference type="SMART" id="SM00363">
    <property type="entry name" value="S4"/>
    <property type="match status" value="1"/>
</dbReference>
<dbReference type="AlphaFoldDB" id="A0A0W0YQT1"/>
<evidence type="ECO:0000256" key="7">
    <source>
        <dbReference type="PROSITE-ProRule" id="PRU00182"/>
    </source>
</evidence>
<feature type="domain" description="RNA-binding S4" evidence="9">
    <location>
        <begin position="18"/>
        <end position="76"/>
    </location>
</feature>
<dbReference type="RefSeq" id="WP_018576904.1">
    <property type="nucleotide sequence ID" value="NZ_KB892393.1"/>
</dbReference>
<dbReference type="Proteomes" id="UP000054600">
    <property type="component" value="Unassembled WGS sequence"/>
</dbReference>
<keyword evidence="2 7" id="KW-0694">RNA-binding</keyword>
<evidence type="ECO:0000256" key="2">
    <source>
        <dbReference type="ARBA" id="ARBA00022884"/>
    </source>
</evidence>
<dbReference type="CDD" id="cd00165">
    <property type="entry name" value="S4"/>
    <property type="match status" value="1"/>
</dbReference>
<dbReference type="FunFam" id="3.30.2350.10:FF:000006">
    <property type="entry name" value="Pseudouridine synthase"/>
    <property type="match status" value="1"/>
</dbReference>
<dbReference type="PANTHER" id="PTHR21600:SF44">
    <property type="entry name" value="RIBOSOMAL LARGE SUBUNIT PSEUDOURIDINE SYNTHASE D"/>
    <property type="match status" value="1"/>
</dbReference>
<evidence type="ECO:0000259" key="9">
    <source>
        <dbReference type="SMART" id="SM00363"/>
    </source>
</evidence>
<dbReference type="Pfam" id="PF01479">
    <property type="entry name" value="S4"/>
    <property type="match status" value="1"/>
</dbReference>
<dbReference type="eggNOG" id="COG0564">
    <property type="taxonomic scope" value="Bacteria"/>
</dbReference>
<reference evidence="10 11" key="1">
    <citation type="submission" date="2015-11" db="EMBL/GenBank/DDBJ databases">
        <title>Genomic analysis of 38 Legionella species identifies large and diverse effector repertoires.</title>
        <authorList>
            <person name="Burstein D."/>
            <person name="Amaro F."/>
            <person name="Zusman T."/>
            <person name="Lifshitz Z."/>
            <person name="Cohen O."/>
            <person name="Gilbert J.A."/>
            <person name="Pupko T."/>
            <person name="Shuman H.A."/>
            <person name="Segal G."/>
        </authorList>
    </citation>
    <scope>NUCLEOTIDE SEQUENCE [LARGE SCALE GENOMIC DNA]</scope>
    <source>
        <strain evidence="10 11">ATCC 49655</strain>
    </source>
</reference>
<dbReference type="Gene3D" id="3.30.2350.10">
    <property type="entry name" value="Pseudouridine synthase"/>
    <property type="match status" value="1"/>
</dbReference>
<dbReference type="InterPro" id="IPR006145">
    <property type="entry name" value="PsdUridine_synth_RsuA/RluA"/>
</dbReference>
<dbReference type="PANTHER" id="PTHR21600">
    <property type="entry name" value="MITOCHONDRIAL RNA PSEUDOURIDINE SYNTHASE"/>
    <property type="match status" value="1"/>
</dbReference>
<feature type="active site" evidence="6">
    <location>
        <position position="142"/>
    </location>
</feature>
<accession>A0A0W0YQT1</accession>
<dbReference type="OrthoDB" id="9807829at2"/>
<comment type="caution">
    <text evidence="10">The sequence shown here is derived from an EMBL/GenBank/DDBJ whole genome shotgun (WGS) entry which is preliminary data.</text>
</comment>
<evidence type="ECO:0000256" key="5">
    <source>
        <dbReference type="ARBA" id="ARBA00056072"/>
    </source>
</evidence>
<dbReference type="GO" id="GO:0016829">
    <property type="term" value="F:lyase activity"/>
    <property type="evidence" value="ECO:0007669"/>
    <property type="project" value="UniProtKB-KW"/>
</dbReference>
<dbReference type="NCBIfam" id="TIGR00005">
    <property type="entry name" value="rluA_subfam"/>
    <property type="match status" value="1"/>
</dbReference>
<dbReference type="STRING" id="1122169.Lsha_1922"/>
<dbReference type="InterPro" id="IPR050188">
    <property type="entry name" value="RluA_PseudoU_synthase"/>
</dbReference>
<dbReference type="PROSITE" id="PS01129">
    <property type="entry name" value="PSI_RLU"/>
    <property type="match status" value="1"/>
</dbReference>
<evidence type="ECO:0000256" key="4">
    <source>
        <dbReference type="ARBA" id="ARBA00036882"/>
    </source>
</evidence>
<comment type="function">
    <text evidence="5">Responsible for synthesis of pseudouridine from uracil at positions 1911, 1915 and 1917 in 23S ribosomal RNA.</text>
</comment>
<evidence type="ECO:0000256" key="3">
    <source>
        <dbReference type="ARBA" id="ARBA00023235"/>
    </source>
</evidence>
<dbReference type="InterPro" id="IPR002942">
    <property type="entry name" value="S4_RNA-bd"/>
</dbReference>
<dbReference type="InterPro" id="IPR036986">
    <property type="entry name" value="S4_RNA-bd_sf"/>
</dbReference>
<keyword evidence="10" id="KW-0456">Lyase</keyword>
<dbReference type="GO" id="GO:0160140">
    <property type="term" value="F:23S rRNA pseudouridine(1911/1915/1917) synthase activity"/>
    <property type="evidence" value="ECO:0007669"/>
    <property type="project" value="UniProtKB-EC"/>
</dbReference>
<dbReference type="GO" id="GO:0003723">
    <property type="term" value="F:RNA binding"/>
    <property type="evidence" value="ECO:0007669"/>
    <property type="project" value="UniProtKB-KW"/>
</dbReference>
<dbReference type="SUPFAM" id="SSF55174">
    <property type="entry name" value="Alpha-L RNA-binding motif"/>
    <property type="match status" value="1"/>
</dbReference>
<dbReference type="InterPro" id="IPR006224">
    <property type="entry name" value="PsdUridine_synth_RluA-like_CS"/>
</dbReference>
<protein>
    <recommendedName>
        <fullName evidence="8">Pseudouridine synthase</fullName>
        <ecNumber evidence="8">5.4.99.-</ecNumber>
    </recommendedName>
</protein>
<comment type="similarity">
    <text evidence="1 8">Belongs to the pseudouridine synthase RluA family.</text>
</comment>
<dbReference type="EMBL" id="LNYW01000049">
    <property type="protein sequence ID" value="KTD59226.1"/>
    <property type="molecule type" value="Genomic_DNA"/>
</dbReference>
<dbReference type="Gene3D" id="3.10.290.10">
    <property type="entry name" value="RNA-binding S4 domain"/>
    <property type="match status" value="1"/>
</dbReference>
<evidence type="ECO:0000256" key="1">
    <source>
        <dbReference type="ARBA" id="ARBA00010876"/>
    </source>
</evidence>
<dbReference type="PROSITE" id="PS50889">
    <property type="entry name" value="S4"/>
    <property type="match status" value="1"/>
</dbReference>
<comment type="catalytic activity">
    <reaction evidence="8">
        <text>a uridine in RNA = a pseudouridine in RNA</text>
        <dbReference type="Rhea" id="RHEA:48348"/>
        <dbReference type="Rhea" id="RHEA-COMP:12068"/>
        <dbReference type="Rhea" id="RHEA-COMP:12069"/>
        <dbReference type="ChEBI" id="CHEBI:65314"/>
        <dbReference type="ChEBI" id="CHEBI:65315"/>
    </reaction>
</comment>
<dbReference type="Pfam" id="PF00849">
    <property type="entry name" value="PseudoU_synth_2"/>
    <property type="match status" value="1"/>
</dbReference>
<evidence type="ECO:0000256" key="6">
    <source>
        <dbReference type="PIRSR" id="PIRSR606225-1"/>
    </source>
</evidence>
<dbReference type="SUPFAM" id="SSF55120">
    <property type="entry name" value="Pseudouridine synthase"/>
    <property type="match status" value="1"/>
</dbReference>
<dbReference type="InterPro" id="IPR020103">
    <property type="entry name" value="PsdUridine_synth_cat_dom_sf"/>
</dbReference>
<comment type="catalytic activity">
    <reaction evidence="4">
        <text>uridine(1911/1915/1917) in 23S rRNA = pseudouridine(1911/1915/1917) in 23S rRNA</text>
        <dbReference type="Rhea" id="RHEA:42524"/>
        <dbReference type="Rhea" id="RHEA-COMP:10097"/>
        <dbReference type="Rhea" id="RHEA-COMP:10098"/>
        <dbReference type="ChEBI" id="CHEBI:65314"/>
        <dbReference type="ChEBI" id="CHEBI:65315"/>
        <dbReference type="EC" id="5.4.99.23"/>
    </reaction>
</comment>
<proteinExistence type="inferred from homology"/>